<dbReference type="InterPro" id="IPR001264">
    <property type="entry name" value="Glyco_trans_51"/>
</dbReference>
<evidence type="ECO:0000256" key="12">
    <source>
        <dbReference type="ARBA" id="ARBA00023268"/>
    </source>
</evidence>
<dbReference type="OrthoDB" id="9766909at2"/>
<dbReference type="SUPFAM" id="SSF53955">
    <property type="entry name" value="Lysozyme-like"/>
    <property type="match status" value="1"/>
</dbReference>
<dbReference type="UniPathway" id="UPA00219"/>
<feature type="compositionally biased region" description="Polar residues" evidence="16">
    <location>
        <begin position="1"/>
        <end position="11"/>
    </location>
</feature>
<reference evidence="20" key="1">
    <citation type="submission" date="2016-10" db="EMBL/GenBank/DDBJ databases">
        <authorList>
            <person name="Varghese N."/>
            <person name="Submissions S."/>
        </authorList>
    </citation>
    <scope>NUCLEOTIDE SEQUENCE [LARGE SCALE GENOMIC DNA]</scope>
    <source>
        <strain evidence="20">Z-7934</strain>
    </source>
</reference>
<dbReference type="Pfam" id="PF00905">
    <property type="entry name" value="Transpeptidase"/>
    <property type="match status" value="1"/>
</dbReference>
<keyword evidence="7" id="KW-0328">Glycosyltransferase</keyword>
<dbReference type="RefSeq" id="WP_093368488.1">
    <property type="nucleotide sequence ID" value="NZ_FOQA01000001.1"/>
</dbReference>
<dbReference type="EC" id="2.4.99.28" evidence="14"/>
<evidence type="ECO:0000256" key="5">
    <source>
        <dbReference type="ARBA" id="ARBA00022645"/>
    </source>
</evidence>
<dbReference type="PANTHER" id="PTHR32282">
    <property type="entry name" value="BINDING PROTEIN TRANSPEPTIDASE, PUTATIVE-RELATED"/>
    <property type="match status" value="1"/>
</dbReference>
<keyword evidence="12" id="KW-0511">Multifunctional enzyme</keyword>
<evidence type="ECO:0000256" key="8">
    <source>
        <dbReference type="ARBA" id="ARBA00022679"/>
    </source>
</evidence>
<sequence>MSIKRSSYQENRTARASSSKRKSKKKSFWPKLFWGSMIALVLLFFLVAGTAIGVVTGIIREMEPVDASNIYTFLDESSFIYDREGNLIEKVQTEGHREILDFDQIPDHLINAIIAIEDERFWDHNGIDVKRIFGAFWTNLRTGSRQGASTINQQLAKIIYLSPEQTYTRKIKDAYYGMQLDRQLSKKQILEAYVNTINLGSVAFSGSYSVQANGVQAASQLYFSKDVSELTNAEAALIAGIPRNPRRYSPVSIIRKDQVREDHIVYYDDDDEYSTVFNPETLPRMRLVLNNMHRLGYITDREYEEALNQDIAASIKPNRLSGSEVSSFFGELVQRDVLRALENAGYSNQEATHMLQSGGLSIHSTLDMRMQQIVEEEFNKVENFPGTLRDSDGNFLLDEQGNVQPQSSMVIMDQESGQIKALIGGRMTSGHRIYNRALSTRQPGSAIKPLAAFTPAVDLGMTAATVIDDVPSYLNPQAPNTSWPRNHYNSFYGLMTMRESLRISSNVGAVRFAEKLGEYDSRPQYAVMFDYMERMGITSLVGSDNPVIRNGRTSTDENYSMVLGGMTRGVSPMEMTGAFATLANKGVYTKPITFTEVYDRRGNLILENRPERDRVVSDQVAFVMTDLLRDAVTSGTGSRARIDQGNSRIPVAGKTGTTNDQKDAWFVGYTPYYTASVWIGHDLPEKLQQGSRMAAELWQKIMFRVHEGHEAKGFETPDNIIRVSVCSKSGKLPTEYCTLDPRGSTVRSEIFIRGTEPTSYCEVHVQADIHAPTGKLATEDTPPHEIETRIFTQRETPYYPEEHNGIVPRDWDYELPRDTYDPYEDSSEEIDYDPGYEYDPDNSFNDNDHSSDDGTVDDDRPSTVSSRTLRTQPLNIEGTAELALYRVDGEQRTLLERKSHNIEQHGETAEFRVTGTGTQKFEIEVNGSVAYSATVEF</sequence>
<evidence type="ECO:0000256" key="10">
    <source>
        <dbReference type="ARBA" id="ARBA00022968"/>
    </source>
</evidence>
<evidence type="ECO:0000256" key="7">
    <source>
        <dbReference type="ARBA" id="ARBA00022676"/>
    </source>
</evidence>
<keyword evidence="11" id="KW-0046">Antibiotic resistance</keyword>
<evidence type="ECO:0000256" key="14">
    <source>
        <dbReference type="ARBA" id="ARBA00044770"/>
    </source>
</evidence>
<dbReference type="PANTHER" id="PTHR32282:SF33">
    <property type="entry name" value="PEPTIDOGLYCAN GLYCOSYLTRANSFERASE"/>
    <property type="match status" value="1"/>
</dbReference>
<dbReference type="InterPro" id="IPR023346">
    <property type="entry name" value="Lysozyme-like_dom_sf"/>
</dbReference>
<feature type="domain" description="Glycosyl transferase family 51" evidence="18">
    <location>
        <begin position="85"/>
        <end position="258"/>
    </location>
</feature>
<feature type="region of interest" description="Disordered" evidence="16">
    <location>
        <begin position="1"/>
        <end position="22"/>
    </location>
</feature>
<feature type="compositionally biased region" description="Basic and acidic residues" evidence="16">
    <location>
        <begin position="800"/>
        <end position="820"/>
    </location>
</feature>
<evidence type="ECO:0000256" key="13">
    <source>
        <dbReference type="ARBA" id="ARBA00034000"/>
    </source>
</evidence>
<comment type="function">
    <text evidence="1">Cell wall formation. Synthesis of cross-linked peptidoglycan from the lipid intermediates. The enzyme has a penicillin-insensitive transglycosylase N-terminal domain (formation of linear glycan strands) and a penicillin-sensitive transpeptidase C-terminal domain (cross-linking of the peptide subunits).</text>
</comment>
<feature type="compositionally biased region" description="Acidic residues" evidence="16">
    <location>
        <begin position="821"/>
        <end position="840"/>
    </location>
</feature>
<dbReference type="GO" id="GO:0046677">
    <property type="term" value="P:response to antibiotic"/>
    <property type="evidence" value="ECO:0007669"/>
    <property type="project" value="UniProtKB-KW"/>
</dbReference>
<evidence type="ECO:0000256" key="9">
    <source>
        <dbReference type="ARBA" id="ARBA00022801"/>
    </source>
</evidence>
<accession>A0A1I3A745</accession>
<proteinExistence type="predicted"/>
<evidence type="ECO:0000256" key="2">
    <source>
        <dbReference type="ARBA" id="ARBA00004401"/>
    </source>
</evidence>
<dbReference type="GO" id="GO:0009252">
    <property type="term" value="P:peptidoglycan biosynthetic process"/>
    <property type="evidence" value="ECO:0007669"/>
    <property type="project" value="UniProtKB-UniPathway"/>
</dbReference>
<keyword evidence="10" id="KW-0812">Transmembrane</keyword>
<feature type="region of interest" description="Disordered" evidence="16">
    <location>
        <begin position="799"/>
        <end position="871"/>
    </location>
</feature>
<comment type="catalytic activity">
    <reaction evidence="15">
        <text>[GlcNAc-(1-&gt;4)-Mur2Ac(oyl-L-Ala-gamma-D-Glu-L-Lys-D-Ala-D-Ala)](n)-di-trans,octa-cis-undecaprenyl diphosphate + beta-D-GlcNAc-(1-&gt;4)-Mur2Ac(oyl-L-Ala-gamma-D-Glu-L-Lys-D-Ala-D-Ala)-di-trans,octa-cis-undecaprenyl diphosphate = [GlcNAc-(1-&gt;4)-Mur2Ac(oyl-L-Ala-gamma-D-Glu-L-Lys-D-Ala-D-Ala)](n+1)-di-trans,octa-cis-undecaprenyl diphosphate + di-trans,octa-cis-undecaprenyl diphosphate + H(+)</text>
        <dbReference type="Rhea" id="RHEA:23708"/>
        <dbReference type="Rhea" id="RHEA-COMP:9602"/>
        <dbReference type="Rhea" id="RHEA-COMP:9603"/>
        <dbReference type="ChEBI" id="CHEBI:15378"/>
        <dbReference type="ChEBI" id="CHEBI:58405"/>
        <dbReference type="ChEBI" id="CHEBI:60033"/>
        <dbReference type="ChEBI" id="CHEBI:78435"/>
        <dbReference type="EC" id="2.4.99.28"/>
    </reaction>
</comment>
<evidence type="ECO:0000259" key="18">
    <source>
        <dbReference type="Pfam" id="PF00912"/>
    </source>
</evidence>
<keyword evidence="6" id="KW-0645">Protease</keyword>
<dbReference type="Gene3D" id="3.40.710.10">
    <property type="entry name" value="DD-peptidase/beta-lactamase superfamily"/>
    <property type="match status" value="1"/>
</dbReference>
<dbReference type="Proteomes" id="UP000199287">
    <property type="component" value="Unassembled WGS sequence"/>
</dbReference>
<evidence type="ECO:0000256" key="15">
    <source>
        <dbReference type="ARBA" id="ARBA00049902"/>
    </source>
</evidence>
<evidence type="ECO:0000259" key="17">
    <source>
        <dbReference type="Pfam" id="PF00905"/>
    </source>
</evidence>
<dbReference type="GO" id="GO:0008658">
    <property type="term" value="F:penicillin binding"/>
    <property type="evidence" value="ECO:0007669"/>
    <property type="project" value="InterPro"/>
</dbReference>
<keyword evidence="10" id="KW-0735">Signal-anchor</keyword>
<gene>
    <name evidence="19" type="ORF">SAMN05192551_10122</name>
</gene>
<comment type="subcellular location">
    <subcellularLocation>
        <location evidence="2">Cell membrane</location>
        <topology evidence="2">Single-pass type II membrane protein</topology>
    </subcellularLocation>
</comment>
<dbReference type="SUPFAM" id="SSF56601">
    <property type="entry name" value="beta-lactamase/transpeptidase-like"/>
    <property type="match status" value="1"/>
</dbReference>
<dbReference type="EC" id="3.4.16.4" evidence="3"/>
<evidence type="ECO:0000256" key="11">
    <source>
        <dbReference type="ARBA" id="ARBA00023251"/>
    </source>
</evidence>
<dbReference type="STRING" id="69895.SAMN05192551_10122"/>
<evidence type="ECO:0000256" key="1">
    <source>
        <dbReference type="ARBA" id="ARBA00002624"/>
    </source>
</evidence>
<feature type="compositionally biased region" description="Basic and acidic residues" evidence="16">
    <location>
        <begin position="846"/>
        <end position="861"/>
    </location>
</feature>
<dbReference type="GO" id="GO:0009002">
    <property type="term" value="F:serine-type D-Ala-D-Ala carboxypeptidase activity"/>
    <property type="evidence" value="ECO:0007669"/>
    <property type="project" value="UniProtKB-EC"/>
</dbReference>
<evidence type="ECO:0000313" key="19">
    <source>
        <dbReference type="EMBL" id="SFH45529.1"/>
    </source>
</evidence>
<evidence type="ECO:0000256" key="16">
    <source>
        <dbReference type="SAM" id="MobiDB-lite"/>
    </source>
</evidence>
<keyword evidence="9" id="KW-0378">Hydrolase</keyword>
<keyword evidence="8" id="KW-0808">Transferase</keyword>
<dbReference type="InterPro" id="IPR012338">
    <property type="entry name" value="Beta-lactam/transpept-like"/>
</dbReference>
<name>A0A1I3A745_9FIRM</name>
<organism evidence="19 20">
    <name type="scientific">Tindallia magadiensis</name>
    <dbReference type="NCBI Taxonomy" id="69895"/>
    <lineage>
        <taxon>Bacteria</taxon>
        <taxon>Bacillati</taxon>
        <taxon>Bacillota</taxon>
        <taxon>Clostridia</taxon>
        <taxon>Peptostreptococcales</taxon>
        <taxon>Tindalliaceae</taxon>
        <taxon>Tindallia</taxon>
    </lineage>
</organism>
<dbReference type="InterPro" id="IPR001460">
    <property type="entry name" value="PCN-bd_Tpept"/>
</dbReference>
<evidence type="ECO:0000256" key="6">
    <source>
        <dbReference type="ARBA" id="ARBA00022670"/>
    </source>
</evidence>
<dbReference type="InterPro" id="IPR050396">
    <property type="entry name" value="Glycosyltr_51/Transpeptidase"/>
</dbReference>
<evidence type="ECO:0000313" key="20">
    <source>
        <dbReference type="Proteomes" id="UP000199287"/>
    </source>
</evidence>
<dbReference type="Pfam" id="PF00912">
    <property type="entry name" value="Transgly"/>
    <property type="match status" value="1"/>
</dbReference>
<evidence type="ECO:0000256" key="4">
    <source>
        <dbReference type="ARBA" id="ARBA00018638"/>
    </source>
</evidence>
<dbReference type="GO" id="GO:0008955">
    <property type="term" value="F:peptidoglycan glycosyltransferase activity"/>
    <property type="evidence" value="ECO:0007669"/>
    <property type="project" value="UniProtKB-EC"/>
</dbReference>
<dbReference type="GO" id="GO:0006508">
    <property type="term" value="P:proteolysis"/>
    <property type="evidence" value="ECO:0007669"/>
    <property type="project" value="UniProtKB-KW"/>
</dbReference>
<feature type="domain" description="Penicillin-binding protein transpeptidase" evidence="17">
    <location>
        <begin position="408"/>
        <end position="702"/>
    </location>
</feature>
<keyword evidence="5" id="KW-0121">Carboxypeptidase</keyword>
<dbReference type="GO" id="GO:0005886">
    <property type="term" value="C:plasma membrane"/>
    <property type="evidence" value="ECO:0007669"/>
    <property type="project" value="UniProtKB-SubCell"/>
</dbReference>
<dbReference type="Gene3D" id="1.10.3810.10">
    <property type="entry name" value="Biosynthetic peptidoglycan transglycosylase-like"/>
    <property type="match status" value="1"/>
</dbReference>
<protein>
    <recommendedName>
        <fullName evidence="4">Penicillin-binding protein 1A</fullName>
        <ecNumber evidence="14">2.4.99.28</ecNumber>
        <ecNumber evidence="3">3.4.16.4</ecNumber>
    </recommendedName>
</protein>
<evidence type="ECO:0000256" key="3">
    <source>
        <dbReference type="ARBA" id="ARBA00012448"/>
    </source>
</evidence>
<dbReference type="AlphaFoldDB" id="A0A1I3A745"/>
<dbReference type="EMBL" id="FOQA01000001">
    <property type="protein sequence ID" value="SFH45529.1"/>
    <property type="molecule type" value="Genomic_DNA"/>
</dbReference>
<keyword evidence="20" id="KW-1185">Reference proteome</keyword>
<dbReference type="InterPro" id="IPR036950">
    <property type="entry name" value="PBP_transglycosylase"/>
</dbReference>
<comment type="catalytic activity">
    <reaction evidence="13">
        <text>Preferential cleavage: (Ac)2-L-Lys-D-Ala-|-D-Ala. Also transpeptidation of peptidyl-alanyl moieties that are N-acyl substituents of D-alanine.</text>
        <dbReference type="EC" id="3.4.16.4"/>
    </reaction>
</comment>